<reference evidence="1 2" key="1">
    <citation type="journal article" date="2019" name="Nat. Microbiol.">
        <title>Mediterranean grassland soil C-N compound turnover is dependent on rainfall and depth, and is mediated by genomically divergent microorganisms.</title>
        <authorList>
            <person name="Diamond S."/>
            <person name="Andeer P.F."/>
            <person name="Li Z."/>
            <person name="Crits-Christoph A."/>
            <person name="Burstein D."/>
            <person name="Anantharaman K."/>
            <person name="Lane K.R."/>
            <person name="Thomas B.C."/>
            <person name="Pan C."/>
            <person name="Northen T.R."/>
            <person name="Banfield J.F."/>
        </authorList>
    </citation>
    <scope>NUCLEOTIDE SEQUENCE [LARGE SCALE GENOMIC DNA]</scope>
    <source>
        <strain evidence="1">WS_9</strain>
    </source>
</reference>
<dbReference type="EMBL" id="VBOZ01000034">
    <property type="protein sequence ID" value="TMQ62961.1"/>
    <property type="molecule type" value="Genomic_DNA"/>
</dbReference>
<organism evidence="1 2">
    <name type="scientific">Eiseniibacteriota bacterium</name>
    <dbReference type="NCBI Taxonomy" id="2212470"/>
    <lineage>
        <taxon>Bacteria</taxon>
        <taxon>Candidatus Eiseniibacteriota</taxon>
    </lineage>
</organism>
<dbReference type="Proteomes" id="UP000317691">
    <property type="component" value="Unassembled WGS sequence"/>
</dbReference>
<comment type="caution">
    <text evidence="1">The sequence shown here is derived from an EMBL/GenBank/DDBJ whole genome shotgun (WGS) entry which is preliminary data.</text>
</comment>
<name>A0A538TH91_UNCEI</name>
<protein>
    <submittedName>
        <fullName evidence="1">Uncharacterized protein</fullName>
    </submittedName>
</protein>
<gene>
    <name evidence="1" type="ORF">E6K79_11135</name>
</gene>
<dbReference type="AlphaFoldDB" id="A0A538TH91"/>
<evidence type="ECO:0000313" key="1">
    <source>
        <dbReference type="EMBL" id="TMQ62961.1"/>
    </source>
</evidence>
<sequence>MLRRSAPVLVALLAVLGGGYLLGCSSSVKPPPKPAALDPETELTYAPIENDTTTFRVRFYWNGYDRDGEVVRFYFAVDADSLKPIPEWRSTTANDTTFLFLVDPVKEIRGHVFMISAVDDKGAYDKTPARRYFSAKSIPPTSQIERGPACFNPPVGPNFTFEWSGIDPDGGETGGKAPVDSFEYLLLLLGTVADKVTPPTHDPLPTFDQNYYVNIINQATGRTLPSRPRPDSHDDWAWVGIRGLRNRFRNATPGEYVFAERAVDLAGASEKNLKNCTNIRHFSVSTKNPGPSLIIFSSVFVTPLAPTSGPDDAPRKSLQIFEGETISFSWFATGASYGGEVIGYTYALDDTSSFPGFDPLRTGVTFSPSQLAQGNHFLYVRTIDDGGLVTNAVIPIQIVHPSFRDPGAERAILYVDDSLAPGSTPARIGSFPSDLEESDWWTLGLLHTVKIGGLPVPVTEWDTFQAGAANAEGRKPPEPKHLANYTTVIWNVDFNNGEASPTGLWKTLVGGSYSELSGYLRAGGTLILTGFTLSSNTCDPKTTLFTNLSRGICFTQAPGTPEYNFSYFPRVFMGVDGAISNGAGLRTLGARDFIAAYPTAAGIAAGYDTAQVDRGPLGSDAKWVTYPGTGELNSNSSPGLPQVDGWIMARNFGCEVQSGAVFRPENPSRQIAQVIYTYHGARVGLYEESGVSPREGRVVGIQAQAHGLGTTAGAGTFNPNGSIGRTVYLGFPLYFLRDADAQRIIQTAFAYVNASPTLP</sequence>
<proteinExistence type="predicted"/>
<accession>A0A538TH91</accession>
<evidence type="ECO:0000313" key="2">
    <source>
        <dbReference type="Proteomes" id="UP000317691"/>
    </source>
</evidence>